<evidence type="ECO:0000313" key="3">
    <source>
        <dbReference type="Proteomes" id="UP000078389"/>
    </source>
</evidence>
<organism evidence="2 3">
    <name type="scientific">Devosia elaeis</name>
    <dbReference type="NCBI Taxonomy" id="1770058"/>
    <lineage>
        <taxon>Bacteria</taxon>
        <taxon>Pseudomonadati</taxon>
        <taxon>Pseudomonadota</taxon>
        <taxon>Alphaproteobacteria</taxon>
        <taxon>Hyphomicrobiales</taxon>
        <taxon>Devosiaceae</taxon>
        <taxon>Devosia</taxon>
    </lineage>
</organism>
<protein>
    <recommendedName>
        <fullName evidence="4">Porin domain-containing protein</fullName>
    </recommendedName>
</protein>
<dbReference type="STRING" id="1770058.A3840_00330"/>
<evidence type="ECO:0000256" key="1">
    <source>
        <dbReference type="SAM" id="SignalP"/>
    </source>
</evidence>
<feature type="signal peptide" evidence="1">
    <location>
        <begin position="1"/>
        <end position="22"/>
    </location>
</feature>
<reference evidence="2 3" key="1">
    <citation type="submission" date="2016-03" db="EMBL/GenBank/DDBJ databases">
        <title>Genome sequencing of Devosia sp. S37.</title>
        <authorList>
            <person name="Mohd Nor M."/>
        </authorList>
    </citation>
    <scope>NUCLEOTIDE SEQUENCE [LARGE SCALE GENOMIC DNA]</scope>
    <source>
        <strain evidence="2 3">S37</strain>
    </source>
</reference>
<evidence type="ECO:0000313" key="2">
    <source>
        <dbReference type="EMBL" id="OAM84254.1"/>
    </source>
</evidence>
<dbReference type="Proteomes" id="UP000078389">
    <property type="component" value="Unassembled WGS sequence"/>
</dbReference>
<dbReference type="AlphaFoldDB" id="A0A178I4I7"/>
<keyword evidence="3" id="KW-1185">Reference proteome</keyword>
<feature type="chain" id="PRO_5008088434" description="Porin domain-containing protein" evidence="1">
    <location>
        <begin position="23"/>
        <end position="453"/>
    </location>
</feature>
<dbReference type="EMBL" id="LVVY01000001">
    <property type="protein sequence ID" value="OAM84254.1"/>
    <property type="molecule type" value="Genomic_DNA"/>
</dbReference>
<sequence length="453" mass="46708">MKLKSLFLGSVAAAGLSTAGFAADLGVLTSLDVCDSLGISGLTISSSDNCLALSGGVSYEFGYGEFRDEVPVARTIDPRQVAVGGSGEDWDSRVISWVKAVGTASSDFGPASATIKLKSDYRYRTRNGVQDLAEDGNFFADEAFVQIGDTTTIMAGKKGSIANLGDDAPFNYLGLFNSSSLDGNGVGIDADTDYLGGHVIQVVSQVGNGLTVGVGLEALQLGPAFDAAFTTDSPGTLVGVVSYAGEGITAHLTAAAFEVLSGDVESWLIHAGATGTFDAFKVRAAASYFNDSLIGVPGKHRGADVFNGLVSVEGSFDLFTLALSGEVQNVTDGPVADFTDYGFGGSIGVNVTEGVAINLGARYFRDGLLDEDTVQVAAQVVAAVTETLKVTGELGGYFGSAIENNAAFTNDNIIYGAAELAWAPGGGFTSSLRGEVNSEEAYKVTFKAAKEFK</sequence>
<dbReference type="RefSeq" id="WP_067450126.1">
    <property type="nucleotide sequence ID" value="NZ_LVVY01000001.1"/>
</dbReference>
<gene>
    <name evidence="2" type="ORF">A3840_00330</name>
</gene>
<keyword evidence="1" id="KW-0732">Signal</keyword>
<accession>A0A178I4I7</accession>
<evidence type="ECO:0008006" key="4">
    <source>
        <dbReference type="Google" id="ProtNLM"/>
    </source>
</evidence>
<proteinExistence type="predicted"/>
<comment type="caution">
    <text evidence="2">The sequence shown here is derived from an EMBL/GenBank/DDBJ whole genome shotgun (WGS) entry which is preliminary data.</text>
</comment>
<name>A0A178I4I7_9HYPH</name>